<gene>
    <name evidence="3" type="ORF">AVEN_19934_1</name>
    <name evidence="5" type="ORF">AVEN_222960_1</name>
    <name evidence="2" type="ORF">AVEN_243502_1</name>
    <name evidence="4" type="ORF">AVEN_86123_1</name>
</gene>
<dbReference type="EMBL" id="BGPR01140393">
    <property type="protein sequence ID" value="GBN66423.1"/>
    <property type="molecule type" value="Genomic_DNA"/>
</dbReference>
<dbReference type="EMBL" id="BGPR01140382">
    <property type="protein sequence ID" value="GBN66400.1"/>
    <property type="molecule type" value="Genomic_DNA"/>
</dbReference>
<evidence type="ECO:0000313" key="6">
    <source>
        <dbReference type="Proteomes" id="UP000499080"/>
    </source>
</evidence>
<accession>A0A4Y2QSX1</accession>
<protein>
    <submittedName>
        <fullName evidence="3">Uncharacterized protein</fullName>
    </submittedName>
</protein>
<sequence>MARWRQCIRSLERCGDICQVTRRRNGASVRIPPTTVHKCEPRATRSLSKPHAIGTRLQCGERIIVPPDLAEHFRETQGLRVRSNGLAREKIHHTFPNSSSRDVNSNIIYSTPPY</sequence>
<organism evidence="3 6">
    <name type="scientific">Araneus ventricosus</name>
    <name type="common">Orbweaver spider</name>
    <name type="synonym">Epeira ventricosa</name>
    <dbReference type="NCBI Taxonomy" id="182803"/>
    <lineage>
        <taxon>Eukaryota</taxon>
        <taxon>Metazoa</taxon>
        <taxon>Ecdysozoa</taxon>
        <taxon>Arthropoda</taxon>
        <taxon>Chelicerata</taxon>
        <taxon>Arachnida</taxon>
        <taxon>Araneae</taxon>
        <taxon>Araneomorphae</taxon>
        <taxon>Entelegynae</taxon>
        <taxon>Araneoidea</taxon>
        <taxon>Araneidae</taxon>
        <taxon>Araneus</taxon>
    </lineage>
</organism>
<keyword evidence="6" id="KW-1185">Reference proteome</keyword>
<dbReference type="EMBL" id="BGPR01140404">
    <property type="protein sequence ID" value="GBN66451.1"/>
    <property type="molecule type" value="Genomic_DNA"/>
</dbReference>
<proteinExistence type="predicted"/>
<evidence type="ECO:0000313" key="3">
    <source>
        <dbReference type="EMBL" id="GBN66423.1"/>
    </source>
</evidence>
<dbReference type="AlphaFoldDB" id="A0A4Y2QSX1"/>
<feature type="compositionally biased region" description="Polar residues" evidence="1">
    <location>
        <begin position="95"/>
        <end position="114"/>
    </location>
</feature>
<feature type="region of interest" description="Disordered" evidence="1">
    <location>
        <begin position="92"/>
        <end position="114"/>
    </location>
</feature>
<name>A0A4Y2QSX1_ARAVE</name>
<dbReference type="Proteomes" id="UP000499080">
    <property type="component" value="Unassembled WGS sequence"/>
</dbReference>
<evidence type="ECO:0000313" key="2">
    <source>
        <dbReference type="EMBL" id="GBN66400.1"/>
    </source>
</evidence>
<reference evidence="3 6" key="1">
    <citation type="journal article" date="2019" name="Sci. Rep.">
        <title>Orb-weaving spider Araneus ventricosus genome elucidates the spidroin gene catalogue.</title>
        <authorList>
            <person name="Kono N."/>
            <person name="Nakamura H."/>
            <person name="Ohtoshi R."/>
            <person name="Moran D.A.P."/>
            <person name="Shinohara A."/>
            <person name="Yoshida Y."/>
            <person name="Fujiwara M."/>
            <person name="Mori M."/>
            <person name="Tomita M."/>
            <person name="Arakawa K."/>
        </authorList>
    </citation>
    <scope>NUCLEOTIDE SEQUENCE [LARGE SCALE GENOMIC DNA]</scope>
</reference>
<dbReference type="EMBL" id="BGPR01140428">
    <property type="protein sequence ID" value="GBN66498.1"/>
    <property type="molecule type" value="Genomic_DNA"/>
</dbReference>
<comment type="caution">
    <text evidence="3">The sequence shown here is derived from an EMBL/GenBank/DDBJ whole genome shotgun (WGS) entry which is preliminary data.</text>
</comment>
<evidence type="ECO:0000313" key="4">
    <source>
        <dbReference type="EMBL" id="GBN66451.1"/>
    </source>
</evidence>
<evidence type="ECO:0000256" key="1">
    <source>
        <dbReference type="SAM" id="MobiDB-lite"/>
    </source>
</evidence>
<evidence type="ECO:0000313" key="5">
    <source>
        <dbReference type="EMBL" id="GBN66498.1"/>
    </source>
</evidence>